<evidence type="ECO:0008006" key="3">
    <source>
        <dbReference type="Google" id="ProtNLM"/>
    </source>
</evidence>
<protein>
    <recommendedName>
        <fullName evidence="3">Protein containing DUF433</fullName>
    </recommendedName>
</protein>
<name>A0A0A6P3V2_9GAMM</name>
<proteinExistence type="predicted"/>
<dbReference type="Gene3D" id="1.10.10.10">
    <property type="entry name" value="Winged helix-like DNA-binding domain superfamily/Winged helix DNA-binding domain"/>
    <property type="match status" value="1"/>
</dbReference>
<evidence type="ECO:0000313" key="1">
    <source>
        <dbReference type="EMBL" id="KHD05019.1"/>
    </source>
</evidence>
<dbReference type="AlphaFoldDB" id="A0A0A6P3V2"/>
<organism evidence="1 2">
    <name type="scientific">Candidatus Thiomargarita nelsonii</name>
    <dbReference type="NCBI Taxonomy" id="1003181"/>
    <lineage>
        <taxon>Bacteria</taxon>
        <taxon>Pseudomonadati</taxon>
        <taxon>Pseudomonadota</taxon>
        <taxon>Gammaproteobacteria</taxon>
        <taxon>Thiotrichales</taxon>
        <taxon>Thiotrichaceae</taxon>
        <taxon>Thiomargarita</taxon>
    </lineage>
</organism>
<dbReference type="PANTHER" id="PTHR34849">
    <property type="entry name" value="SSL5025 PROTEIN"/>
    <property type="match status" value="1"/>
</dbReference>
<evidence type="ECO:0000313" key="2">
    <source>
        <dbReference type="Proteomes" id="UP000030428"/>
    </source>
</evidence>
<sequence length="84" mass="9594">MNVHELLKRITINPQIFSGKPIIRGRRLAVEHILGMLAAGDTPEIILSGYPWLEHEDIQACLIYAHHMVSHERVEPLILETNYA</sequence>
<dbReference type="InterPro" id="IPR007367">
    <property type="entry name" value="DUF433"/>
</dbReference>
<gene>
    <name evidence="1" type="ORF">PN36_18425</name>
</gene>
<keyword evidence="2" id="KW-1185">Reference proteome</keyword>
<dbReference type="InterPro" id="IPR009057">
    <property type="entry name" value="Homeodomain-like_sf"/>
</dbReference>
<dbReference type="SUPFAM" id="SSF46689">
    <property type="entry name" value="Homeodomain-like"/>
    <property type="match status" value="1"/>
</dbReference>
<dbReference type="InterPro" id="IPR036388">
    <property type="entry name" value="WH-like_DNA-bd_sf"/>
</dbReference>
<accession>A0A0A6P3V2</accession>
<dbReference type="Pfam" id="PF04255">
    <property type="entry name" value="DUF433"/>
    <property type="match status" value="1"/>
</dbReference>
<comment type="caution">
    <text evidence="1">The sequence shown here is derived from an EMBL/GenBank/DDBJ whole genome shotgun (WGS) entry which is preliminary data.</text>
</comment>
<dbReference type="Proteomes" id="UP000030428">
    <property type="component" value="Unassembled WGS sequence"/>
</dbReference>
<reference evidence="1 2" key="1">
    <citation type="journal article" date="2016" name="Front. Microbiol.">
        <title>Single-Cell (Meta-)Genomics of a Dimorphic Candidatus Thiomargarita nelsonii Reveals Genomic Plasticity.</title>
        <authorList>
            <person name="Flood B.E."/>
            <person name="Fliss P."/>
            <person name="Jones D.S."/>
            <person name="Dick G.J."/>
            <person name="Jain S."/>
            <person name="Kaster A.K."/>
            <person name="Winkel M."/>
            <person name="Mussmann M."/>
            <person name="Bailey J."/>
        </authorList>
    </citation>
    <scope>NUCLEOTIDE SEQUENCE [LARGE SCALE GENOMIC DNA]</scope>
    <source>
        <strain evidence="1">Hydrate Ridge</strain>
    </source>
</reference>
<dbReference type="PANTHER" id="PTHR34849:SF3">
    <property type="entry name" value="SSR2962 PROTEIN"/>
    <property type="match status" value="1"/>
</dbReference>
<dbReference type="EMBL" id="JSZA02000072">
    <property type="protein sequence ID" value="KHD05019.1"/>
    <property type="molecule type" value="Genomic_DNA"/>
</dbReference>